<protein>
    <submittedName>
        <fullName evidence="1">Uncharacterized protein</fullName>
    </submittedName>
</protein>
<sequence length="70" mass="8532">MLLYRKCIVLIRVRHTILYDLYYVTYTSYKNIAPDRIRTIHLLLYHYCTDELIRYLLPYMVGAQKLITCN</sequence>
<dbReference type="HOGENOM" id="CLU_2759065_0_0_1"/>
<dbReference type="AlphaFoldDB" id="U9UMR7"/>
<evidence type="ECO:0000313" key="1">
    <source>
        <dbReference type="EMBL" id="ESA21694.1"/>
    </source>
</evidence>
<gene>
    <name evidence="1" type="ORF">GLOINDRAFT_119391</name>
</gene>
<dbReference type="EMBL" id="KI276201">
    <property type="protein sequence ID" value="ESA21694.1"/>
    <property type="molecule type" value="Genomic_DNA"/>
</dbReference>
<name>U9UMR7_RHIID</name>
<reference evidence="1" key="1">
    <citation type="submission" date="2013-07" db="EMBL/GenBank/DDBJ databases">
        <title>The genome of an arbuscular mycorrhizal fungus provides insights into the evolution of the oldest plant symbiosis.</title>
        <authorList>
            <consortium name="DOE Joint Genome Institute"/>
            <person name="Tisserant E."/>
            <person name="Malbreil M."/>
            <person name="Kuo A."/>
            <person name="Kohler A."/>
            <person name="Symeonidi A."/>
            <person name="Balestrini R."/>
            <person name="Charron P."/>
            <person name="Duensing N."/>
            <person name="Frei-dit-Frey N."/>
            <person name="Gianinazzi-Pearson V."/>
            <person name="Gilbert B."/>
            <person name="Handa Y."/>
            <person name="Hijri M."/>
            <person name="Kaul R."/>
            <person name="Kawaguchi M."/>
            <person name="Krajinski F."/>
            <person name="Lammers P."/>
            <person name="Lapierre D."/>
            <person name="Masclaux F.G."/>
            <person name="Murat C."/>
            <person name="Morin E."/>
            <person name="Ndikumana S."/>
            <person name="Pagni M."/>
            <person name="Petitpierre D."/>
            <person name="Requena N."/>
            <person name="Rosikiewicz P."/>
            <person name="Riley R."/>
            <person name="Saito K."/>
            <person name="San Clemente H."/>
            <person name="Shapiro H."/>
            <person name="van Tuinen D."/>
            <person name="Becard G."/>
            <person name="Bonfante P."/>
            <person name="Paszkowski U."/>
            <person name="Shachar-Hill Y."/>
            <person name="Young J.P."/>
            <person name="Sanders I.R."/>
            <person name="Henrissat B."/>
            <person name="Rensing S.A."/>
            <person name="Grigoriev I.V."/>
            <person name="Corradi N."/>
            <person name="Roux C."/>
            <person name="Martin F."/>
        </authorList>
    </citation>
    <scope>NUCLEOTIDE SEQUENCE</scope>
    <source>
        <strain evidence="1">DAOM 197198</strain>
    </source>
</reference>
<accession>U9UMR7</accession>
<proteinExistence type="predicted"/>
<organism evidence="1">
    <name type="scientific">Rhizophagus irregularis (strain DAOM 181602 / DAOM 197198 / MUCL 43194)</name>
    <name type="common">Arbuscular mycorrhizal fungus</name>
    <name type="synonym">Glomus intraradices</name>
    <dbReference type="NCBI Taxonomy" id="747089"/>
    <lineage>
        <taxon>Eukaryota</taxon>
        <taxon>Fungi</taxon>
        <taxon>Fungi incertae sedis</taxon>
        <taxon>Mucoromycota</taxon>
        <taxon>Glomeromycotina</taxon>
        <taxon>Glomeromycetes</taxon>
        <taxon>Glomerales</taxon>
        <taxon>Glomeraceae</taxon>
        <taxon>Rhizophagus</taxon>
    </lineage>
</organism>